<keyword evidence="2" id="KW-1185">Reference proteome</keyword>
<dbReference type="EMBL" id="JAEPRB010000012">
    <property type="protein sequence ID" value="KAG2226860.1"/>
    <property type="molecule type" value="Genomic_DNA"/>
</dbReference>
<dbReference type="Gene3D" id="1.10.443.20">
    <property type="entry name" value="Centromere DNA-binding protein complex CBF3 subunit, domain 2"/>
    <property type="match status" value="1"/>
</dbReference>
<dbReference type="GO" id="GO:0003677">
    <property type="term" value="F:DNA binding"/>
    <property type="evidence" value="ECO:0007669"/>
    <property type="project" value="InterPro"/>
</dbReference>
<proteinExistence type="predicted"/>
<name>A0A8H7SE02_9FUNG</name>
<evidence type="ECO:0000313" key="2">
    <source>
        <dbReference type="Proteomes" id="UP000646827"/>
    </source>
</evidence>
<dbReference type="OrthoDB" id="2205501at2759"/>
<protein>
    <submittedName>
        <fullName evidence="1">Uncharacterized protein</fullName>
    </submittedName>
</protein>
<sequence length="93" mass="10738">MATPLMLKWRKLLISFGQMELNLVERAIRRAGRWNTSSLTTAYLTNLPHELLRTLAGFPTERGYFYLSRANVQRPEKLCKKKSSNSLIIGVRN</sequence>
<reference evidence="1 2" key="1">
    <citation type="submission" date="2020-12" db="EMBL/GenBank/DDBJ databases">
        <title>Metabolic potential, ecology and presence of endohyphal bacteria is reflected in genomic diversity of Mucoromycotina.</title>
        <authorList>
            <person name="Muszewska A."/>
            <person name="Okrasinska A."/>
            <person name="Steczkiewicz K."/>
            <person name="Drgas O."/>
            <person name="Orlowska M."/>
            <person name="Perlinska-Lenart U."/>
            <person name="Aleksandrzak-Piekarczyk T."/>
            <person name="Szatraj K."/>
            <person name="Zielenkiewicz U."/>
            <person name="Pilsyk S."/>
            <person name="Malc E."/>
            <person name="Mieczkowski P."/>
            <person name="Kruszewska J.S."/>
            <person name="Biernat P."/>
            <person name="Pawlowska J."/>
        </authorList>
    </citation>
    <scope>NUCLEOTIDE SEQUENCE [LARGE SCALE GENOMIC DNA]</scope>
    <source>
        <strain evidence="1 2">CBS 142.35</strain>
    </source>
</reference>
<organism evidence="1 2">
    <name type="scientific">Circinella minor</name>
    <dbReference type="NCBI Taxonomy" id="1195481"/>
    <lineage>
        <taxon>Eukaryota</taxon>
        <taxon>Fungi</taxon>
        <taxon>Fungi incertae sedis</taxon>
        <taxon>Mucoromycota</taxon>
        <taxon>Mucoromycotina</taxon>
        <taxon>Mucoromycetes</taxon>
        <taxon>Mucorales</taxon>
        <taxon>Lichtheimiaceae</taxon>
        <taxon>Circinella</taxon>
    </lineage>
</organism>
<accession>A0A8H7SE02</accession>
<evidence type="ECO:0000313" key="1">
    <source>
        <dbReference type="EMBL" id="KAG2226860.1"/>
    </source>
</evidence>
<gene>
    <name evidence="1" type="ORF">INT45_010139</name>
</gene>
<dbReference type="Proteomes" id="UP000646827">
    <property type="component" value="Unassembled WGS sequence"/>
</dbReference>
<dbReference type="InterPro" id="IPR038279">
    <property type="entry name" value="Ndc10_dom2_sf"/>
</dbReference>
<comment type="caution">
    <text evidence="1">The sequence shown here is derived from an EMBL/GenBank/DDBJ whole genome shotgun (WGS) entry which is preliminary data.</text>
</comment>
<dbReference type="AlphaFoldDB" id="A0A8H7SE02"/>